<proteinExistence type="predicted"/>
<accession>A0A165WL32</accession>
<dbReference type="AlphaFoldDB" id="A0A165WL32"/>
<dbReference type="Proteomes" id="UP000076532">
    <property type="component" value="Unassembled WGS sequence"/>
</dbReference>
<evidence type="ECO:0000313" key="1">
    <source>
        <dbReference type="EMBL" id="KZP07713.1"/>
    </source>
</evidence>
<reference evidence="1 2" key="1">
    <citation type="journal article" date="2016" name="Mol. Biol. Evol.">
        <title>Comparative Genomics of Early-Diverging Mushroom-Forming Fungi Provides Insights into the Origins of Lignocellulose Decay Capabilities.</title>
        <authorList>
            <person name="Nagy L.G."/>
            <person name="Riley R."/>
            <person name="Tritt A."/>
            <person name="Adam C."/>
            <person name="Daum C."/>
            <person name="Floudas D."/>
            <person name="Sun H."/>
            <person name="Yadav J.S."/>
            <person name="Pangilinan J."/>
            <person name="Larsson K.H."/>
            <person name="Matsuura K."/>
            <person name="Barry K."/>
            <person name="Labutti K."/>
            <person name="Kuo R."/>
            <person name="Ohm R.A."/>
            <person name="Bhattacharya S.S."/>
            <person name="Shirouzu T."/>
            <person name="Yoshinaga Y."/>
            <person name="Martin F.M."/>
            <person name="Grigoriev I.V."/>
            <person name="Hibbett D.S."/>
        </authorList>
    </citation>
    <scope>NUCLEOTIDE SEQUENCE [LARGE SCALE GENOMIC DNA]</scope>
    <source>
        <strain evidence="1 2">CBS 109695</strain>
    </source>
</reference>
<gene>
    <name evidence="1" type="ORF">FIBSPDRAFT_965430</name>
</gene>
<protein>
    <submittedName>
        <fullName evidence="1">Uncharacterized protein</fullName>
    </submittedName>
</protein>
<sequence>MLLKYGLPENHSICASFATNLAASSFLANFQATIARHKAHAKIRSGAIKAAGNTPSDLERQTRLAILTRSSDENGIHASWPMETVPRPQSEGHFPLSSWIEVETKERVRLMRTEDLATVLSYYRTVAIQDRHTALNIHQQGADTPRGSRM</sequence>
<name>A0A165WL32_9AGAM</name>
<organism evidence="1 2">
    <name type="scientific">Athelia psychrophila</name>
    <dbReference type="NCBI Taxonomy" id="1759441"/>
    <lineage>
        <taxon>Eukaryota</taxon>
        <taxon>Fungi</taxon>
        <taxon>Dikarya</taxon>
        <taxon>Basidiomycota</taxon>
        <taxon>Agaricomycotina</taxon>
        <taxon>Agaricomycetes</taxon>
        <taxon>Agaricomycetidae</taxon>
        <taxon>Atheliales</taxon>
        <taxon>Atheliaceae</taxon>
        <taxon>Athelia</taxon>
    </lineage>
</organism>
<keyword evidence="2" id="KW-1185">Reference proteome</keyword>
<dbReference type="EMBL" id="KV417742">
    <property type="protein sequence ID" value="KZP07713.1"/>
    <property type="molecule type" value="Genomic_DNA"/>
</dbReference>
<evidence type="ECO:0000313" key="2">
    <source>
        <dbReference type="Proteomes" id="UP000076532"/>
    </source>
</evidence>